<comment type="subcellular location">
    <subcellularLocation>
        <location evidence="2">Mitochondrion</location>
    </subcellularLocation>
</comment>
<evidence type="ECO:0000256" key="4">
    <source>
        <dbReference type="ARBA" id="ARBA00023128"/>
    </source>
</evidence>
<accession>A0ABY8EPP9</accession>
<evidence type="ECO:0000313" key="8">
    <source>
        <dbReference type="Proteomes" id="UP000818624"/>
    </source>
</evidence>
<dbReference type="Gene3D" id="3.40.50.1440">
    <property type="entry name" value="Tubulin/FtsZ, GTPase domain"/>
    <property type="match status" value="1"/>
</dbReference>
<dbReference type="EMBL" id="CP046235">
    <property type="protein sequence ID" value="WFD47542.1"/>
    <property type="molecule type" value="Genomic_DNA"/>
</dbReference>
<gene>
    <name evidence="7" type="primary">DML1</name>
    <name evidence="7" type="ORF">GLX27_002194</name>
</gene>
<dbReference type="Pfam" id="PF14881">
    <property type="entry name" value="Tubulin_3"/>
    <property type="match status" value="1"/>
</dbReference>
<keyword evidence="4" id="KW-0496">Mitochondrion</keyword>
<name>A0ABY8EPP9_MALFU</name>
<feature type="domain" description="DML1/Misato tubulin" evidence="6">
    <location>
        <begin position="134"/>
        <end position="320"/>
    </location>
</feature>
<evidence type="ECO:0000256" key="3">
    <source>
        <dbReference type="ARBA" id="ARBA00008507"/>
    </source>
</evidence>
<evidence type="ECO:0000259" key="6">
    <source>
        <dbReference type="Pfam" id="PF14881"/>
    </source>
</evidence>
<protein>
    <submittedName>
        <fullName evidence="7">MtDNA inheritance, partitioning of the mitochondrial organelle</fullName>
    </submittedName>
</protein>
<organism evidence="7 8">
    <name type="scientific">Malassezia furfur</name>
    <name type="common">Pityriasis versicolor infection agent</name>
    <name type="synonym">Pityrosporum furfur</name>
    <dbReference type="NCBI Taxonomy" id="55194"/>
    <lineage>
        <taxon>Eukaryota</taxon>
        <taxon>Fungi</taxon>
        <taxon>Dikarya</taxon>
        <taxon>Basidiomycota</taxon>
        <taxon>Ustilaginomycotina</taxon>
        <taxon>Malasseziomycetes</taxon>
        <taxon>Malasseziales</taxon>
        <taxon>Malasseziaceae</taxon>
        <taxon>Malassezia</taxon>
    </lineage>
</organism>
<comment type="similarity">
    <text evidence="3">Belongs to the misato family.</text>
</comment>
<evidence type="ECO:0000313" key="7">
    <source>
        <dbReference type="EMBL" id="WFD47542.1"/>
    </source>
</evidence>
<reference evidence="7 8" key="1">
    <citation type="journal article" date="2020" name="Elife">
        <title>Loss of centromere function drives karyotype evolution in closely related Malassezia species.</title>
        <authorList>
            <person name="Sankaranarayanan S.R."/>
            <person name="Ianiri G."/>
            <person name="Coelho M.A."/>
            <person name="Reza M.H."/>
            <person name="Thimmappa B.C."/>
            <person name="Ganguly P."/>
            <person name="Vadnala R.N."/>
            <person name="Sun S."/>
            <person name="Siddharthan R."/>
            <person name="Tellgren-Roth C."/>
            <person name="Dawson T.L."/>
            <person name="Heitman J."/>
            <person name="Sanyal K."/>
        </authorList>
    </citation>
    <scope>NUCLEOTIDE SEQUENCE [LARGE SCALE GENOMIC DNA]</scope>
    <source>
        <strain evidence="7">CBS14141</strain>
    </source>
</reference>
<dbReference type="Pfam" id="PF10644">
    <property type="entry name" value="Misat_Tub_SegII"/>
    <property type="match status" value="1"/>
</dbReference>
<dbReference type="InterPro" id="IPR029209">
    <property type="entry name" value="DML1/Misato_tubulin"/>
</dbReference>
<dbReference type="InterPro" id="IPR019605">
    <property type="entry name" value="Misato_II_tubulin-like"/>
</dbReference>
<evidence type="ECO:0000259" key="5">
    <source>
        <dbReference type="Pfam" id="PF10644"/>
    </source>
</evidence>
<dbReference type="PANTHER" id="PTHR13391">
    <property type="entry name" value="MITOCHONDRIAL DISTRIBUTION REGULATOR MISATO"/>
    <property type="match status" value="1"/>
</dbReference>
<comment type="function">
    <text evidence="1">Involved in the partitioning of the mitochondrial organelle and mitochondrial DNA (mtDNA) inheritance.</text>
</comment>
<dbReference type="SUPFAM" id="SSF52490">
    <property type="entry name" value="Tubulin nucleotide-binding domain-like"/>
    <property type="match status" value="1"/>
</dbReference>
<evidence type="ECO:0000256" key="1">
    <source>
        <dbReference type="ARBA" id="ARBA00003757"/>
    </source>
</evidence>
<keyword evidence="8" id="KW-1185">Reference proteome</keyword>
<feature type="domain" description="Misato Segment II tubulin-like" evidence="5">
    <location>
        <begin position="4"/>
        <end position="115"/>
    </location>
</feature>
<proteinExistence type="inferred from homology"/>
<evidence type="ECO:0000256" key="2">
    <source>
        <dbReference type="ARBA" id="ARBA00004173"/>
    </source>
</evidence>
<sequence>MHPKEVVHVAFGTPANHVATHFWNTQEAYMEYGPSSSAPLVDHDVSFREGLGVHGESTYTPRALFFDVRPEFGTLRTHNALYGAEEDDEMRQQWQGEVVQTGEPIESSWYADQLRREDEGTAHEEDTAPQGRPLRYWSDYARCMLHPRTLVPVSAPSLHGTAFLQPGIQAFDTYEQGYAVAQAMERDHAIVDENVRWLAEDSDLMQAFQVTSSASDAFSGVNGAYLAWLADEYPKTERVVFHVASRAPMDDSERSQRLRKVYAMNQVFSLASSLDLATLQVPLGTDAAQSEHVHYDADDPYERSAVMATYMETATLSTRLRELESWGRIVSQLNWRKDTKLAQLGGVFPTPLLAPIRAKPDPTDALIEAMFAARNMRIDTVRPDSSAAAAVVGHTWYDASLSYSHGIRAGLDDDVVVSAVAPPTAAAPFAEAVVARDADPMAETPTLAAIHKWNPAQSPLLHVYVMELTQNVFASCLSASKCLSVHLPQPHSRRTSTDQ</sequence>
<dbReference type="PANTHER" id="PTHR13391:SF0">
    <property type="entry name" value="PROTEIN MISATO HOMOLOG 1"/>
    <property type="match status" value="1"/>
</dbReference>
<dbReference type="InterPro" id="IPR036525">
    <property type="entry name" value="Tubulin/FtsZ_GTPase_sf"/>
</dbReference>
<dbReference type="Proteomes" id="UP000818624">
    <property type="component" value="Chromosome 2"/>
</dbReference>
<dbReference type="InterPro" id="IPR049942">
    <property type="entry name" value="DML1/Misato"/>
</dbReference>